<dbReference type="KEGG" id="ttf:THTE_4120"/>
<keyword evidence="4" id="KW-1185">Reference proteome</keyword>
<feature type="region of interest" description="Disordered" evidence="2">
    <location>
        <begin position="618"/>
        <end position="638"/>
    </location>
</feature>
<feature type="compositionally biased region" description="Polar residues" evidence="2">
    <location>
        <begin position="654"/>
        <end position="672"/>
    </location>
</feature>
<keyword evidence="1" id="KW-0175">Coiled coil</keyword>
<feature type="compositionally biased region" description="Polar residues" evidence="2">
    <location>
        <begin position="791"/>
        <end position="802"/>
    </location>
</feature>
<evidence type="ECO:0000256" key="2">
    <source>
        <dbReference type="SAM" id="MobiDB-lite"/>
    </source>
</evidence>
<accession>A0A286RLA2</accession>
<feature type="coiled-coil region" evidence="1">
    <location>
        <begin position="330"/>
        <end position="386"/>
    </location>
</feature>
<feature type="region of interest" description="Disordered" evidence="2">
    <location>
        <begin position="888"/>
        <end position="965"/>
    </location>
</feature>
<gene>
    <name evidence="3" type="ORF">THTE_4120</name>
</gene>
<protein>
    <submittedName>
        <fullName evidence="3">TolA protein</fullName>
    </submittedName>
</protein>
<evidence type="ECO:0000256" key="1">
    <source>
        <dbReference type="SAM" id="Coils"/>
    </source>
</evidence>
<feature type="region of interest" description="Disordered" evidence="2">
    <location>
        <begin position="446"/>
        <end position="516"/>
    </location>
</feature>
<feature type="compositionally biased region" description="Low complexity" evidence="2">
    <location>
        <begin position="888"/>
        <end position="911"/>
    </location>
</feature>
<feature type="compositionally biased region" description="Low complexity" evidence="2">
    <location>
        <begin position="457"/>
        <end position="474"/>
    </location>
</feature>
<feature type="region of interest" description="Disordered" evidence="2">
    <location>
        <begin position="650"/>
        <end position="673"/>
    </location>
</feature>
<evidence type="ECO:0000313" key="3">
    <source>
        <dbReference type="EMBL" id="ASV76721.1"/>
    </source>
</evidence>
<dbReference type="AlphaFoldDB" id="A0A286RLA2"/>
<feature type="coiled-coil region" evidence="1">
    <location>
        <begin position="100"/>
        <end position="136"/>
    </location>
</feature>
<feature type="region of interest" description="Disordered" evidence="2">
    <location>
        <begin position="688"/>
        <end position="730"/>
    </location>
</feature>
<evidence type="ECO:0000313" key="4">
    <source>
        <dbReference type="Proteomes" id="UP000215086"/>
    </source>
</evidence>
<sequence>MPSASLPDPAYQQTVQQQVREMARRLVNEQITLQMTQLEENGLTELPLYGELKEMQQHLDELVDQHMKEVLSILARMMESPAGARLNLLEAAREKSRLVLAQLMLERQRVLRRLRLAEIEELARQLIEREQKVRERTELLPAQPSAQQAVQALSVREDQRDVNTLFTQVKQFLNDIVAWGGPVGRTADLALRALQEDQVDRLFAESLQALTEARFSEAVAKEDQIIAALEKLLQRIETLRGDFNRENPDAVQKALEELARRQEELRQRTLQADAPETFEELTREQLELRNAITEAAKKLTPQAPPALSEAADAAARAAEELFQNQGEAAAEEQQKVLENLAQARSELQQQAASPAAGADLLDVAAAQQQEADLLAAREALRQLRVEQSHASEQAARNQLQAAAQAEQKIATGVAEVPKDKQLPQEVTSAINQAAETVRKVGEKLGNLAGQSSKSPSEENASAAQAAAGSTNQNAPMQPNQPEQPTSPEATSTPQAAQSTPPSSESAPNQLTRQAEQALDEALSAVEMALADAQRRRLAAELVENVRGAWQRPTDSSPQWEAAQKMAQQLQEVTAQQLEQARQARQAVEQYLPSLSGTEELARQLENVQRAQRQVIEAAAQQQEAAGHPEVAAALREASSPERALEVLREAARSTAPQGSPTSKRTEKQQQVTAAIEQAQKALADVNVTTPEEAHQEATQAAQALQKARELSRQAEQPADSNTPDTQAAGDSLPRAVTQELASAAEHLQSLAQQLASQSRPPFAAHTESAERLASEAIPVHPEATAQLHAAENSSRGVLQSPNPEAVPPAQEATGQAFAGALSALAEREQQLAAALQAAQQIPQMMNSVPQQIMNESAASPSQQTAPADAVAAALAALQNLAALAASGQEHSQGSQAATSQATQTASHSSPQGQGGAARQGEQVQNQNPAQSPLKEGRVPQTDSRTGVAAQLPVTPEGNAHSPQTWLLQLPPEIREALRAGMNAPVPKGYEDRLRRYFQNAE</sequence>
<organism evidence="3 4">
    <name type="scientific">Thermogutta terrifontis</name>
    <dbReference type="NCBI Taxonomy" id="1331910"/>
    <lineage>
        <taxon>Bacteria</taxon>
        <taxon>Pseudomonadati</taxon>
        <taxon>Planctomycetota</taxon>
        <taxon>Planctomycetia</taxon>
        <taxon>Pirellulales</taxon>
        <taxon>Thermoguttaceae</taxon>
        <taxon>Thermogutta</taxon>
    </lineage>
</organism>
<name>A0A286RLA2_9BACT</name>
<feature type="compositionally biased region" description="Polar residues" evidence="2">
    <location>
        <begin position="475"/>
        <end position="514"/>
    </location>
</feature>
<feature type="region of interest" description="Disordered" evidence="2">
    <location>
        <begin position="752"/>
        <end position="771"/>
    </location>
</feature>
<dbReference type="EMBL" id="CP018477">
    <property type="protein sequence ID" value="ASV76721.1"/>
    <property type="molecule type" value="Genomic_DNA"/>
</dbReference>
<reference evidence="3 4" key="1">
    <citation type="journal article" name="Front. Microbiol.">
        <title>Sugar Metabolism of the First Thermophilic Planctomycete Thermogutta terrifontis: Comparative Genomic and Transcriptomic Approaches.</title>
        <authorList>
            <person name="Elcheninov A.G."/>
            <person name="Menzel P."/>
            <person name="Gudbergsdottir S.R."/>
            <person name="Slesarev A.I."/>
            <person name="Kadnikov V.V."/>
            <person name="Krogh A."/>
            <person name="Bonch-Osmolovskaya E.A."/>
            <person name="Peng X."/>
            <person name="Kublanov I.V."/>
        </authorList>
    </citation>
    <scope>NUCLEOTIDE SEQUENCE [LARGE SCALE GENOMIC DNA]</scope>
    <source>
        <strain evidence="3 4">R1</strain>
    </source>
</reference>
<dbReference type="Proteomes" id="UP000215086">
    <property type="component" value="Chromosome"/>
</dbReference>
<proteinExistence type="predicted"/>
<feature type="region of interest" description="Disordered" evidence="2">
    <location>
        <begin position="790"/>
        <end position="811"/>
    </location>
</feature>